<dbReference type="PANTHER" id="PTHR43133">
    <property type="entry name" value="RNA POLYMERASE ECF-TYPE SIGMA FACTO"/>
    <property type="match status" value="1"/>
</dbReference>
<evidence type="ECO:0000313" key="10">
    <source>
        <dbReference type="Proteomes" id="UP000285092"/>
    </source>
</evidence>
<evidence type="ECO:0000256" key="3">
    <source>
        <dbReference type="ARBA" id="ARBA00023082"/>
    </source>
</evidence>
<dbReference type="NCBIfam" id="TIGR02937">
    <property type="entry name" value="sigma70-ECF"/>
    <property type="match status" value="1"/>
</dbReference>
<proteinExistence type="inferred from homology"/>
<dbReference type="InterPro" id="IPR014284">
    <property type="entry name" value="RNA_pol_sigma-70_dom"/>
</dbReference>
<evidence type="ECO:0000256" key="2">
    <source>
        <dbReference type="ARBA" id="ARBA00023015"/>
    </source>
</evidence>
<feature type="domain" description="RNA polymerase sigma-70 region 2" evidence="7">
    <location>
        <begin position="52"/>
        <end position="111"/>
    </location>
</feature>
<keyword evidence="5" id="KW-0804">Transcription</keyword>
<dbReference type="GO" id="GO:0006352">
    <property type="term" value="P:DNA-templated transcription initiation"/>
    <property type="evidence" value="ECO:0007669"/>
    <property type="project" value="InterPro"/>
</dbReference>
<evidence type="ECO:0000259" key="7">
    <source>
        <dbReference type="Pfam" id="PF04542"/>
    </source>
</evidence>
<evidence type="ECO:0000256" key="4">
    <source>
        <dbReference type="ARBA" id="ARBA00023125"/>
    </source>
</evidence>
<evidence type="ECO:0000256" key="6">
    <source>
        <dbReference type="SAM" id="MobiDB-lite"/>
    </source>
</evidence>
<dbReference type="PANTHER" id="PTHR43133:SF8">
    <property type="entry name" value="RNA POLYMERASE SIGMA FACTOR HI_1459-RELATED"/>
    <property type="match status" value="1"/>
</dbReference>
<dbReference type="InterPro" id="IPR013249">
    <property type="entry name" value="RNA_pol_sigma70_r4_t2"/>
</dbReference>
<dbReference type="AlphaFoldDB" id="A0A418NMC4"/>
<dbReference type="GO" id="GO:0003677">
    <property type="term" value="F:DNA binding"/>
    <property type="evidence" value="ECO:0007669"/>
    <property type="project" value="UniProtKB-KW"/>
</dbReference>
<dbReference type="GO" id="GO:0016987">
    <property type="term" value="F:sigma factor activity"/>
    <property type="evidence" value="ECO:0007669"/>
    <property type="project" value="UniProtKB-KW"/>
</dbReference>
<organism evidence="9 10">
    <name type="scientific">Pelagerythrobacter aerophilus</name>
    <dbReference type="NCBI Taxonomy" id="2306995"/>
    <lineage>
        <taxon>Bacteria</taxon>
        <taxon>Pseudomonadati</taxon>
        <taxon>Pseudomonadota</taxon>
        <taxon>Alphaproteobacteria</taxon>
        <taxon>Sphingomonadales</taxon>
        <taxon>Erythrobacteraceae</taxon>
        <taxon>Pelagerythrobacter</taxon>
    </lineage>
</organism>
<accession>A0A418NMC4</accession>
<evidence type="ECO:0000259" key="8">
    <source>
        <dbReference type="Pfam" id="PF08281"/>
    </source>
</evidence>
<dbReference type="Gene3D" id="1.10.10.10">
    <property type="entry name" value="Winged helix-like DNA-binding domain superfamily/Winged helix DNA-binding domain"/>
    <property type="match status" value="1"/>
</dbReference>
<reference evidence="9 10" key="1">
    <citation type="submission" date="2018-08" db="EMBL/GenBank/DDBJ databases">
        <title>Altererythrobacter sp.Ery1 and Ery12, the genome sequencing of novel strains in genus Alterythrobacter.</title>
        <authorList>
            <person name="Cheng H."/>
            <person name="Wu Y.-H."/>
            <person name="Fang C."/>
            <person name="Xu X.-W."/>
        </authorList>
    </citation>
    <scope>NUCLEOTIDE SEQUENCE [LARGE SCALE GENOMIC DNA]</scope>
    <source>
        <strain evidence="9 10">Ery1</strain>
    </source>
</reference>
<dbReference type="EMBL" id="QXFK01000002">
    <property type="protein sequence ID" value="RIV81576.1"/>
    <property type="molecule type" value="Genomic_DNA"/>
</dbReference>
<feature type="region of interest" description="Disordered" evidence="6">
    <location>
        <begin position="1"/>
        <end position="20"/>
    </location>
</feature>
<feature type="domain" description="RNA polymerase sigma factor 70 region 4 type 2" evidence="8">
    <location>
        <begin position="138"/>
        <end position="189"/>
    </location>
</feature>
<dbReference type="InterPro" id="IPR013325">
    <property type="entry name" value="RNA_pol_sigma_r2"/>
</dbReference>
<evidence type="ECO:0000313" key="9">
    <source>
        <dbReference type="EMBL" id="RIV81576.1"/>
    </source>
</evidence>
<comment type="caution">
    <text evidence="9">The sequence shown here is derived from an EMBL/GenBank/DDBJ whole genome shotgun (WGS) entry which is preliminary data.</text>
</comment>
<keyword evidence="3" id="KW-0731">Sigma factor</keyword>
<dbReference type="SUPFAM" id="SSF88659">
    <property type="entry name" value="Sigma3 and sigma4 domains of RNA polymerase sigma factors"/>
    <property type="match status" value="1"/>
</dbReference>
<dbReference type="InterPro" id="IPR013324">
    <property type="entry name" value="RNA_pol_sigma_r3/r4-like"/>
</dbReference>
<dbReference type="InterPro" id="IPR036388">
    <property type="entry name" value="WH-like_DNA-bd_sf"/>
</dbReference>
<keyword evidence="2" id="KW-0805">Transcription regulation</keyword>
<dbReference type="SUPFAM" id="SSF88946">
    <property type="entry name" value="Sigma2 domain of RNA polymerase sigma factors"/>
    <property type="match status" value="1"/>
</dbReference>
<dbReference type="Proteomes" id="UP000285092">
    <property type="component" value="Unassembled WGS sequence"/>
</dbReference>
<protein>
    <submittedName>
        <fullName evidence="9">Sigma-70 family RNA polymerase sigma factor</fullName>
    </submittedName>
</protein>
<dbReference type="InterPro" id="IPR007627">
    <property type="entry name" value="RNA_pol_sigma70_r2"/>
</dbReference>
<dbReference type="Gene3D" id="1.10.1740.10">
    <property type="match status" value="1"/>
</dbReference>
<name>A0A418NMC4_9SPHN</name>
<keyword evidence="4" id="KW-0238">DNA-binding</keyword>
<dbReference type="OrthoDB" id="7041663at2"/>
<dbReference type="Pfam" id="PF04542">
    <property type="entry name" value="Sigma70_r2"/>
    <property type="match status" value="1"/>
</dbReference>
<dbReference type="Pfam" id="PF08281">
    <property type="entry name" value="Sigma70_r4_2"/>
    <property type="match status" value="1"/>
</dbReference>
<feature type="compositionally biased region" description="Polar residues" evidence="6">
    <location>
        <begin position="9"/>
        <end position="19"/>
    </location>
</feature>
<keyword evidence="10" id="KW-1185">Reference proteome</keyword>
<sequence>MAVDGCSADAQSPDRQTGTARIVKSDEPSLARLMAMAQRGDQLAYRTLLIECRRWLKQYFGTRIAPNHLDDLVQETLLALHHKLATYDPARPFLPWLAAIARYRWVDHLRRVYRAEETELEEELIGRSDEPAIAARISLDRLFEQLPSAQAQAIELVKIEGLSVAEASHACGQSESLIKVNIHRGLKKLTAMIEKA</sequence>
<evidence type="ECO:0000256" key="1">
    <source>
        <dbReference type="ARBA" id="ARBA00010641"/>
    </source>
</evidence>
<comment type="similarity">
    <text evidence="1">Belongs to the sigma-70 factor family. ECF subfamily.</text>
</comment>
<evidence type="ECO:0000256" key="5">
    <source>
        <dbReference type="ARBA" id="ARBA00023163"/>
    </source>
</evidence>
<dbReference type="InterPro" id="IPR039425">
    <property type="entry name" value="RNA_pol_sigma-70-like"/>
</dbReference>
<gene>
    <name evidence="9" type="ORF">D2V04_00260</name>
</gene>